<dbReference type="InterPro" id="IPR029351">
    <property type="entry name" value="GAD_dom"/>
</dbReference>
<dbReference type="InterPro" id="IPR004524">
    <property type="entry name" value="Asp-tRNA-ligase_1"/>
</dbReference>
<dbReference type="InterPro" id="IPR003837">
    <property type="entry name" value="GatC"/>
</dbReference>
<dbReference type="PRINTS" id="PR01042">
    <property type="entry name" value="TRNASYNTHASP"/>
</dbReference>
<dbReference type="Gene3D" id="3.30.930.10">
    <property type="entry name" value="Bira Bifunctional Protein, Domain 2"/>
    <property type="match status" value="1"/>
</dbReference>
<dbReference type="Pfam" id="PF02938">
    <property type="entry name" value="GAD"/>
    <property type="match status" value="1"/>
</dbReference>
<dbReference type="NCBIfam" id="TIGR00459">
    <property type="entry name" value="aspS_bact"/>
    <property type="match status" value="1"/>
</dbReference>
<dbReference type="SUPFAM" id="SSF141000">
    <property type="entry name" value="Glu-tRNAGln amidotransferase C subunit"/>
    <property type="match status" value="1"/>
</dbReference>
<feature type="domain" description="Aminoacyl-transfer RNA synthetases class-II family profile" evidence="14">
    <location>
        <begin position="143"/>
        <end position="558"/>
    </location>
</feature>
<dbReference type="Proteomes" id="UP000276301">
    <property type="component" value="Unassembled WGS sequence"/>
</dbReference>
<feature type="binding site" evidence="12">
    <location>
        <begin position="222"/>
        <end position="224"/>
    </location>
    <ligand>
        <name>ATP</name>
        <dbReference type="ChEBI" id="CHEBI:30616"/>
    </ligand>
</feature>
<feature type="binding site" evidence="12">
    <location>
        <position position="451"/>
    </location>
    <ligand>
        <name>L-aspartate</name>
        <dbReference type="ChEBI" id="CHEBI:29991"/>
    </ligand>
</feature>
<dbReference type="AlphaFoldDB" id="A0A498CLU4"/>
<dbReference type="PANTHER" id="PTHR22594">
    <property type="entry name" value="ASPARTYL/LYSYL-TRNA SYNTHETASE"/>
    <property type="match status" value="1"/>
</dbReference>
<evidence type="ECO:0000256" key="7">
    <source>
        <dbReference type="ARBA" id="ARBA00022917"/>
    </source>
</evidence>
<evidence type="ECO:0000259" key="14">
    <source>
        <dbReference type="PROSITE" id="PS50862"/>
    </source>
</evidence>
<name>A0A498CLU4_9FIRM</name>
<dbReference type="SUPFAM" id="SSF55681">
    <property type="entry name" value="Class II aaRS and biotin synthetases"/>
    <property type="match status" value="1"/>
</dbReference>
<dbReference type="InterPro" id="IPR045864">
    <property type="entry name" value="aa-tRNA-synth_II/BPL/LPL"/>
</dbReference>
<organism evidence="15 16">
    <name type="scientific">Anaerotruncus massiliensis</name>
    <name type="common">ex Liu et al. 2021</name>
    <dbReference type="NCBI Taxonomy" id="2321404"/>
    <lineage>
        <taxon>Bacteria</taxon>
        <taxon>Bacillati</taxon>
        <taxon>Bacillota</taxon>
        <taxon>Clostridia</taxon>
        <taxon>Eubacteriales</taxon>
        <taxon>Oscillospiraceae</taxon>
        <taxon>Anaerotruncus</taxon>
    </lineage>
</organism>
<dbReference type="Pfam" id="PF00152">
    <property type="entry name" value="tRNA-synt_2"/>
    <property type="match status" value="1"/>
</dbReference>
<feature type="binding site" evidence="12">
    <location>
        <position position="231"/>
    </location>
    <ligand>
        <name>ATP</name>
        <dbReference type="ChEBI" id="CHEBI:30616"/>
    </ligand>
</feature>
<comment type="similarity">
    <text evidence="1 12">Belongs to the class-II aminoacyl-tRNA synthetase family. Type 1 subfamily.</text>
</comment>
<keyword evidence="4 13" id="KW-0436">Ligase</keyword>
<evidence type="ECO:0000256" key="1">
    <source>
        <dbReference type="ARBA" id="ARBA00006303"/>
    </source>
</evidence>
<dbReference type="EC" id="6.3.5.-" evidence="13"/>
<dbReference type="Gene3D" id="3.30.1360.30">
    <property type="entry name" value="GAD-like domain"/>
    <property type="match status" value="1"/>
</dbReference>
<feature type="binding site" evidence="12">
    <location>
        <position position="222"/>
    </location>
    <ligand>
        <name>L-aspartate</name>
        <dbReference type="ChEBI" id="CHEBI:29991"/>
    </ligand>
</feature>
<dbReference type="GO" id="GO:0050566">
    <property type="term" value="F:asparaginyl-tRNA synthase (glutamine-hydrolyzing) activity"/>
    <property type="evidence" value="ECO:0007669"/>
    <property type="project" value="RHEA"/>
</dbReference>
<evidence type="ECO:0000256" key="8">
    <source>
        <dbReference type="ARBA" id="ARBA00023146"/>
    </source>
</evidence>
<dbReference type="InterPro" id="IPR012340">
    <property type="entry name" value="NA-bd_OB-fold"/>
</dbReference>
<dbReference type="EC" id="6.1.1.12" evidence="12"/>
<comment type="function">
    <text evidence="9 13">Allows the formation of correctly charged Asn-tRNA(Asn) or Gln-tRNA(Gln) through the transamidation of misacylated Asp-tRNA(Asn) or Glu-tRNA(Gln) in organisms which lack either or both of asparaginyl-tRNA or glutaminyl-tRNA synthetases. The reaction takes place in the presence of glutamine and ATP through an activated phospho-Asp-tRNA(Asn) or phospho-Glu-tRNA(Gln).</text>
</comment>
<keyword evidence="7 13" id="KW-0648">Protein biosynthesis</keyword>
<dbReference type="GO" id="GO:0016740">
    <property type="term" value="F:transferase activity"/>
    <property type="evidence" value="ECO:0007669"/>
    <property type="project" value="UniProtKB-ARBA"/>
</dbReference>
<dbReference type="GO" id="GO:0005524">
    <property type="term" value="F:ATP binding"/>
    <property type="evidence" value="ECO:0007669"/>
    <property type="project" value="UniProtKB-UniRule"/>
</dbReference>
<dbReference type="HAMAP" id="MF_00122">
    <property type="entry name" value="GatC"/>
    <property type="match status" value="1"/>
</dbReference>
<dbReference type="SUPFAM" id="SSF50249">
    <property type="entry name" value="Nucleic acid-binding proteins"/>
    <property type="match status" value="1"/>
</dbReference>
<reference evidence="15 16" key="1">
    <citation type="submission" date="2018-10" db="EMBL/GenBank/DDBJ databases">
        <title>Anaerotruncus faecis sp. nov., isolated from human feces.</title>
        <authorList>
            <person name="Wang Y.-J."/>
        </authorList>
    </citation>
    <scope>NUCLEOTIDE SEQUENCE [LARGE SCALE GENOMIC DNA]</scope>
    <source>
        <strain evidence="15 16">22A2-44</strain>
    </source>
</reference>
<dbReference type="Pfam" id="PF02686">
    <property type="entry name" value="GatC"/>
    <property type="match status" value="1"/>
</dbReference>
<evidence type="ECO:0000313" key="16">
    <source>
        <dbReference type="Proteomes" id="UP000276301"/>
    </source>
</evidence>
<dbReference type="InterPro" id="IPR006195">
    <property type="entry name" value="aa-tRNA-synth_II"/>
</dbReference>
<dbReference type="GO" id="GO:0006422">
    <property type="term" value="P:aspartyl-tRNA aminoacylation"/>
    <property type="evidence" value="ECO:0007669"/>
    <property type="project" value="UniProtKB-UniRule"/>
</dbReference>
<keyword evidence="6 13" id="KW-0067">ATP-binding</keyword>
<dbReference type="GO" id="GO:0004815">
    <property type="term" value="F:aspartate-tRNA ligase activity"/>
    <property type="evidence" value="ECO:0007669"/>
    <property type="project" value="UniProtKB-UniRule"/>
</dbReference>
<feature type="binding site" evidence="12">
    <location>
        <position position="176"/>
    </location>
    <ligand>
        <name>L-aspartate</name>
        <dbReference type="ChEBI" id="CHEBI:29991"/>
    </ligand>
</feature>
<evidence type="ECO:0000256" key="13">
    <source>
        <dbReference type="HAMAP-Rule" id="MF_00122"/>
    </source>
</evidence>
<dbReference type="GO" id="GO:0006450">
    <property type="term" value="P:regulation of translational fidelity"/>
    <property type="evidence" value="ECO:0007669"/>
    <property type="project" value="InterPro"/>
</dbReference>
<evidence type="ECO:0000256" key="3">
    <source>
        <dbReference type="ARBA" id="ARBA00011123"/>
    </source>
</evidence>
<dbReference type="InterPro" id="IPR004365">
    <property type="entry name" value="NA-bd_OB_tRNA"/>
</dbReference>
<dbReference type="InterPro" id="IPR047090">
    <property type="entry name" value="AspRS_core"/>
</dbReference>
<feature type="binding site" evidence="12">
    <location>
        <position position="492"/>
    </location>
    <ligand>
        <name>L-aspartate</name>
        <dbReference type="ChEBI" id="CHEBI:29991"/>
    </ligand>
</feature>
<evidence type="ECO:0000256" key="2">
    <source>
        <dbReference type="ARBA" id="ARBA00010757"/>
    </source>
</evidence>
<comment type="similarity">
    <text evidence="2 13">Belongs to the GatC family.</text>
</comment>
<keyword evidence="16" id="KW-1185">Reference proteome</keyword>
<dbReference type="PROSITE" id="PS50862">
    <property type="entry name" value="AA_TRNA_LIGASE_II"/>
    <property type="match status" value="1"/>
</dbReference>
<dbReference type="PANTHER" id="PTHR22594:SF5">
    <property type="entry name" value="ASPARTATE--TRNA LIGASE, MITOCHONDRIAL"/>
    <property type="match status" value="1"/>
</dbReference>
<evidence type="ECO:0000256" key="12">
    <source>
        <dbReference type="HAMAP-Rule" id="MF_00044"/>
    </source>
</evidence>
<keyword evidence="12" id="KW-0963">Cytoplasm</keyword>
<evidence type="ECO:0000256" key="4">
    <source>
        <dbReference type="ARBA" id="ARBA00022598"/>
    </source>
</evidence>
<evidence type="ECO:0000256" key="9">
    <source>
        <dbReference type="ARBA" id="ARBA00024799"/>
    </source>
</evidence>
<dbReference type="Pfam" id="PF01336">
    <property type="entry name" value="tRNA_anti-codon"/>
    <property type="match status" value="1"/>
</dbReference>
<sequence length="694" mass="77316">MKRTDYCGALRETDVGRAAVVMGWAQNKRDMGGVIFIDLRDREGTLQVVFDAQNLSREDFAAAEGLRVESVVAVRGELRPRSEETRNPRLATGAFELCARGMEVLSEARPLPFPLEDAAGVREEVRLRYRFLDLRRPGLLENLRFRARVARLVSDYLESEGFLAVETPMLTKSTPEGARDYLVPSRVHQGEFYALPQSPQIFKQLLMVAGIDRYYQIARCFRDEDLRADRQPEFTQVDMELSFVDQEDILRHLERMFRHLFREALGIELPAPFPRLTWREAMDRYGSDKPDLRFGLPIADVTELARGCGFSVFRKAVEAGGVVRALNVKGRCDFSRGTIEELTKKALAYGAGGMAWIALREDGEPYSVLTKYFSKADFAALLDAVDGRPGDFILFCADRFSTVCRTLGGLRLDLADLLGLRRDSGDYKFCFVTDFPQFEYSEEEGRYVATHHPFTMPYPEDLPYLLTDPARVRAQAYDVVLNGVELGSGSIRIHSRDVQKRMFEALGFSDGQIGERFGFLVNAFQYGTPPHGGFAFGLDRLVMQMLGAPSLRDVIAFPKTKDARCPLTGAPGPVDPAQLDALGLAGLLREGVGVPAKARRSQTRVDVDAAANLARLRVAPEEREALERQMAELVAFAGQLAEADTEGVPPAGHVVPLENVFRPDRAGTPLPRADLLAGAPETWDGCFFVPQVVE</sequence>
<comment type="function">
    <text evidence="12">Catalyzes the attachment of L-aspartate to tRNA(Asp) in a two-step reaction: L-aspartate is first activated by ATP to form Asp-AMP and then transferred to the acceptor end of tRNA(Asp).</text>
</comment>
<protein>
    <recommendedName>
        <fullName evidence="12 13">Multifunctional fusion protein</fullName>
    </recommendedName>
    <domain>
        <recommendedName>
            <fullName evidence="12">Aspartate--tRNA ligase</fullName>
            <ecNumber evidence="12">6.1.1.12</ecNumber>
        </recommendedName>
        <alternativeName>
            <fullName evidence="12">Aspartyl-tRNA synthetase</fullName>
            <shortName evidence="12">AspRS</shortName>
        </alternativeName>
    </domain>
    <domain>
        <recommendedName>
            <fullName evidence="13">Aspartyl/glutamyl-tRNA(Asn/Gln) amidotransferase subunit C</fullName>
            <shortName evidence="13">Asp/Glu-ADT subunit C</shortName>
            <ecNumber evidence="13">6.3.5.-</ecNumber>
        </recommendedName>
    </domain>
</protein>
<comment type="catalytic activity">
    <reaction evidence="10 13">
        <text>L-aspartyl-tRNA(Asn) + L-glutamine + ATP + H2O = L-asparaginyl-tRNA(Asn) + L-glutamate + ADP + phosphate + 2 H(+)</text>
        <dbReference type="Rhea" id="RHEA:14513"/>
        <dbReference type="Rhea" id="RHEA-COMP:9674"/>
        <dbReference type="Rhea" id="RHEA-COMP:9677"/>
        <dbReference type="ChEBI" id="CHEBI:15377"/>
        <dbReference type="ChEBI" id="CHEBI:15378"/>
        <dbReference type="ChEBI" id="CHEBI:29985"/>
        <dbReference type="ChEBI" id="CHEBI:30616"/>
        <dbReference type="ChEBI" id="CHEBI:43474"/>
        <dbReference type="ChEBI" id="CHEBI:58359"/>
        <dbReference type="ChEBI" id="CHEBI:78515"/>
        <dbReference type="ChEBI" id="CHEBI:78516"/>
        <dbReference type="ChEBI" id="CHEBI:456216"/>
    </reaction>
</comment>
<dbReference type="HAMAP" id="MF_00044">
    <property type="entry name" value="Asp_tRNA_synth_type1"/>
    <property type="match status" value="1"/>
</dbReference>
<evidence type="ECO:0000256" key="6">
    <source>
        <dbReference type="ARBA" id="ARBA00022840"/>
    </source>
</evidence>
<dbReference type="EMBL" id="RCHT01000030">
    <property type="protein sequence ID" value="RLL08689.1"/>
    <property type="molecule type" value="Genomic_DNA"/>
</dbReference>
<dbReference type="InterPro" id="IPR004364">
    <property type="entry name" value="Aa-tRNA-synt_II"/>
</dbReference>
<comment type="caution">
    <text evidence="15">The sequence shown here is derived from an EMBL/GenBank/DDBJ whole genome shotgun (WGS) entry which is preliminary data.</text>
</comment>
<dbReference type="InterPro" id="IPR002312">
    <property type="entry name" value="Asp/Asn-tRNA-synth_IIb"/>
</dbReference>
<accession>A0A498CLU4</accession>
<dbReference type="GO" id="GO:0003676">
    <property type="term" value="F:nucleic acid binding"/>
    <property type="evidence" value="ECO:0007669"/>
    <property type="project" value="InterPro"/>
</dbReference>
<dbReference type="GO" id="GO:0050567">
    <property type="term" value="F:glutaminyl-tRNA synthase (glutamine-hydrolyzing) activity"/>
    <property type="evidence" value="ECO:0007669"/>
    <property type="project" value="UniProtKB-UniRule"/>
</dbReference>
<keyword evidence="8 12" id="KW-0030">Aminoacyl-tRNA synthetase</keyword>
<dbReference type="InterPro" id="IPR004115">
    <property type="entry name" value="GAD-like_sf"/>
</dbReference>
<comment type="subcellular location">
    <subcellularLocation>
        <location evidence="12">Cytoplasm</location>
    </subcellularLocation>
</comment>
<comment type="catalytic activity">
    <reaction evidence="11 13">
        <text>L-glutamyl-tRNA(Gln) + L-glutamine + ATP + H2O = L-glutaminyl-tRNA(Gln) + L-glutamate + ADP + phosphate + H(+)</text>
        <dbReference type="Rhea" id="RHEA:17521"/>
        <dbReference type="Rhea" id="RHEA-COMP:9681"/>
        <dbReference type="Rhea" id="RHEA-COMP:9684"/>
        <dbReference type="ChEBI" id="CHEBI:15377"/>
        <dbReference type="ChEBI" id="CHEBI:15378"/>
        <dbReference type="ChEBI" id="CHEBI:29985"/>
        <dbReference type="ChEBI" id="CHEBI:30616"/>
        <dbReference type="ChEBI" id="CHEBI:43474"/>
        <dbReference type="ChEBI" id="CHEBI:58359"/>
        <dbReference type="ChEBI" id="CHEBI:78520"/>
        <dbReference type="ChEBI" id="CHEBI:78521"/>
        <dbReference type="ChEBI" id="CHEBI:456216"/>
    </reaction>
</comment>
<comment type="caution">
    <text evidence="12">Lacks conserved residue(s) required for the propagation of feature annotation.</text>
</comment>
<evidence type="ECO:0000256" key="5">
    <source>
        <dbReference type="ARBA" id="ARBA00022741"/>
    </source>
</evidence>
<evidence type="ECO:0000256" key="10">
    <source>
        <dbReference type="ARBA" id="ARBA00047380"/>
    </source>
</evidence>
<dbReference type="Gene3D" id="2.40.50.140">
    <property type="entry name" value="Nucleic acid-binding proteins"/>
    <property type="match status" value="1"/>
</dbReference>
<evidence type="ECO:0000256" key="11">
    <source>
        <dbReference type="ARBA" id="ARBA00047913"/>
    </source>
</evidence>
<evidence type="ECO:0000313" key="15">
    <source>
        <dbReference type="EMBL" id="RLL08689.1"/>
    </source>
</evidence>
<proteinExistence type="inferred from homology"/>
<dbReference type="InterPro" id="IPR047089">
    <property type="entry name" value="Asp-tRNA-ligase_1_N"/>
</dbReference>
<dbReference type="GO" id="GO:0140096">
    <property type="term" value="F:catalytic activity, acting on a protein"/>
    <property type="evidence" value="ECO:0007669"/>
    <property type="project" value="UniProtKB-ARBA"/>
</dbReference>
<feature type="binding site" evidence="12">
    <location>
        <position position="485"/>
    </location>
    <ligand>
        <name>ATP</name>
        <dbReference type="ChEBI" id="CHEBI:30616"/>
    </ligand>
</feature>
<dbReference type="CDD" id="cd04317">
    <property type="entry name" value="EcAspRS_like_N"/>
    <property type="match status" value="1"/>
</dbReference>
<dbReference type="CDD" id="cd00777">
    <property type="entry name" value="AspRS_core"/>
    <property type="match status" value="1"/>
</dbReference>
<comment type="subunit">
    <text evidence="3 13">Heterotrimer of A, B and C subunits.</text>
</comment>
<feature type="region of interest" description="Aspartate" evidence="12">
    <location>
        <begin position="200"/>
        <end position="203"/>
    </location>
</feature>
<feature type="binding site" evidence="12">
    <location>
        <begin position="537"/>
        <end position="540"/>
    </location>
    <ligand>
        <name>ATP</name>
        <dbReference type="ChEBI" id="CHEBI:30616"/>
    </ligand>
</feature>
<dbReference type="InterPro" id="IPR036113">
    <property type="entry name" value="Asp/Glu-ADT_sf_sub_c"/>
</dbReference>
<comment type="subunit">
    <text evidence="12">Homodimer.</text>
</comment>
<gene>
    <name evidence="12 15" type="primary">aspS</name>
    <name evidence="13" type="synonym">gatC</name>
    <name evidence="15" type="ORF">D4A47_11750</name>
</gene>
<comment type="catalytic activity">
    <reaction evidence="12">
        <text>tRNA(Asp) + L-aspartate + ATP = L-aspartyl-tRNA(Asp) + AMP + diphosphate</text>
        <dbReference type="Rhea" id="RHEA:19649"/>
        <dbReference type="Rhea" id="RHEA-COMP:9660"/>
        <dbReference type="Rhea" id="RHEA-COMP:9678"/>
        <dbReference type="ChEBI" id="CHEBI:29991"/>
        <dbReference type="ChEBI" id="CHEBI:30616"/>
        <dbReference type="ChEBI" id="CHEBI:33019"/>
        <dbReference type="ChEBI" id="CHEBI:78442"/>
        <dbReference type="ChEBI" id="CHEBI:78516"/>
        <dbReference type="ChEBI" id="CHEBI:456215"/>
        <dbReference type="EC" id="6.1.1.12"/>
    </reaction>
</comment>
<dbReference type="SUPFAM" id="SSF55261">
    <property type="entry name" value="GAD domain-like"/>
    <property type="match status" value="1"/>
</dbReference>
<dbReference type="NCBIfam" id="TIGR00135">
    <property type="entry name" value="gatC"/>
    <property type="match status" value="1"/>
</dbReference>
<dbReference type="GO" id="GO:0005737">
    <property type="term" value="C:cytoplasm"/>
    <property type="evidence" value="ECO:0007669"/>
    <property type="project" value="UniProtKB-SubCell"/>
</dbReference>
<dbReference type="NCBIfam" id="NF001750">
    <property type="entry name" value="PRK00476.1"/>
    <property type="match status" value="1"/>
</dbReference>
<keyword evidence="5 13" id="KW-0547">Nucleotide-binding</keyword>
<dbReference type="Gene3D" id="1.10.20.60">
    <property type="entry name" value="Glu-tRNAGln amidotransferase C subunit, N-terminal domain"/>
    <property type="match status" value="1"/>
</dbReference>
<dbReference type="RefSeq" id="WP_121587414.1">
    <property type="nucleotide sequence ID" value="NZ_RCHT01000030.1"/>
</dbReference>